<protein>
    <recommendedName>
        <fullName evidence="2">NIPSNAP domain-containing protein</fullName>
    </recommendedName>
</protein>
<organism evidence="1">
    <name type="scientific">marine metagenome</name>
    <dbReference type="NCBI Taxonomy" id="408172"/>
    <lineage>
        <taxon>unclassified sequences</taxon>
        <taxon>metagenomes</taxon>
        <taxon>ecological metagenomes</taxon>
    </lineage>
</organism>
<gene>
    <name evidence="1" type="ORF">METZ01_LOCUS344675</name>
</gene>
<evidence type="ECO:0008006" key="2">
    <source>
        <dbReference type="Google" id="ProtNLM"/>
    </source>
</evidence>
<proteinExistence type="predicted"/>
<dbReference type="AlphaFoldDB" id="A0A382R5E7"/>
<feature type="non-terminal residue" evidence="1">
    <location>
        <position position="1"/>
    </location>
</feature>
<reference evidence="1" key="1">
    <citation type="submission" date="2018-05" db="EMBL/GenBank/DDBJ databases">
        <authorList>
            <person name="Lanie J.A."/>
            <person name="Ng W.-L."/>
            <person name="Kazmierczak K.M."/>
            <person name="Andrzejewski T.M."/>
            <person name="Davidsen T.M."/>
            <person name="Wayne K.J."/>
            <person name="Tettelin H."/>
            <person name="Glass J.I."/>
            <person name="Rusch D."/>
            <person name="Podicherti R."/>
            <person name="Tsui H.-C.T."/>
            <person name="Winkler M.E."/>
        </authorList>
    </citation>
    <scope>NUCLEOTIDE SEQUENCE</scope>
</reference>
<name>A0A382R5E7_9ZZZZ</name>
<dbReference type="EMBL" id="UINC01118591">
    <property type="protein sequence ID" value="SVC91821.1"/>
    <property type="molecule type" value="Genomic_DNA"/>
</dbReference>
<sequence>KNLELIERFMESKAILEKSGARVEVYQGNWGAPGEYHYVLFYDSWTALEASYSKLGPGSEWAKMLQRRANDEVVGEQTAFFTGVTLN</sequence>
<evidence type="ECO:0000313" key="1">
    <source>
        <dbReference type="EMBL" id="SVC91821.1"/>
    </source>
</evidence>
<accession>A0A382R5E7</accession>